<evidence type="ECO:0000256" key="6">
    <source>
        <dbReference type="ARBA" id="ARBA00022989"/>
    </source>
</evidence>
<keyword evidence="3" id="KW-0813">Transport</keyword>
<sequence length="437" mass="48207">MAFMEKGSAAYRRTLFSILLGSIVTFAVLYSPQTLLGEFSNEFHVSPSAASMVISLSTLSLAFCMMFVSAFSNAWGRKRIMVASLFATSALAILTSFAHNFHLLLALRLLLGISLSGFPAIAMTYLNEEIAPGSIGKAMGVYVGGTAIGGFVGRVIVSLLTDLFEWNIGLLAGARRVQPRLQPVVLDLLAAAAEFQTVGHFVPPVAGRNEGRARERQAAADLRGRLPAPGRLRDIVQLYRLPAGQAAVRLEPIGHRHAVRLPIGRLVELVPVREARRPAFPRGADHPRRRPGARGRRAHARRQPGAHDHRHDSVRLRLLRRPYRRQRLGGRHRASSAQSVRLVALLVVLLLGLQPARHDGRRVPDGLRLAWRHRPDRRPVRDRRHACRGDDRSFGHRPRRGAAIRRGADNELKPTINRPLPAALRRGTIGAASQLLK</sequence>
<dbReference type="Gene3D" id="1.20.1250.20">
    <property type="entry name" value="MFS general substrate transporter like domains"/>
    <property type="match status" value="1"/>
</dbReference>
<dbReference type="Proteomes" id="UP000476064">
    <property type="component" value="Chromosome"/>
</dbReference>
<evidence type="ECO:0000313" key="12">
    <source>
        <dbReference type="Proteomes" id="UP000476064"/>
    </source>
</evidence>
<dbReference type="InterPro" id="IPR036259">
    <property type="entry name" value="MFS_trans_sf"/>
</dbReference>
<feature type="transmembrane region" description="Helical" evidence="9">
    <location>
        <begin position="50"/>
        <end position="68"/>
    </location>
</feature>
<evidence type="ECO:0000313" key="11">
    <source>
        <dbReference type="EMBL" id="QHT58522.1"/>
    </source>
</evidence>
<name>A0A6C0FQZ8_9BACL</name>
<feature type="region of interest" description="Disordered" evidence="8">
    <location>
        <begin position="278"/>
        <end position="316"/>
    </location>
</feature>
<dbReference type="Pfam" id="PF07690">
    <property type="entry name" value="MFS_1"/>
    <property type="match status" value="1"/>
</dbReference>
<dbReference type="GO" id="GO:0005886">
    <property type="term" value="C:plasma membrane"/>
    <property type="evidence" value="ECO:0007669"/>
    <property type="project" value="UniProtKB-SubCell"/>
</dbReference>
<feature type="transmembrane region" description="Helical" evidence="9">
    <location>
        <begin position="12"/>
        <end position="30"/>
    </location>
</feature>
<reference evidence="11 12" key="1">
    <citation type="submission" date="2020-01" db="EMBL/GenBank/DDBJ databases">
        <title>Paenibacillus sp. nov., isolated from tomato rhizosphere.</title>
        <authorList>
            <person name="Weon H.-Y."/>
            <person name="Lee S.A."/>
        </authorList>
    </citation>
    <scope>NUCLEOTIDE SEQUENCE [LARGE SCALE GENOMIC DNA]</scope>
    <source>
        <strain evidence="11 12">12200R-189</strain>
    </source>
</reference>
<feature type="transmembrane region" description="Helical" evidence="9">
    <location>
        <begin position="80"/>
        <end position="99"/>
    </location>
</feature>
<protein>
    <submittedName>
        <fullName evidence="11">MFS transporter</fullName>
    </submittedName>
</protein>
<dbReference type="KEGG" id="plyc:GXP70_00040"/>
<evidence type="ECO:0000256" key="9">
    <source>
        <dbReference type="SAM" id="Phobius"/>
    </source>
</evidence>
<dbReference type="EMBL" id="CP048209">
    <property type="protein sequence ID" value="QHT58522.1"/>
    <property type="molecule type" value="Genomic_DNA"/>
</dbReference>
<evidence type="ECO:0000256" key="8">
    <source>
        <dbReference type="SAM" id="MobiDB-lite"/>
    </source>
</evidence>
<feature type="region of interest" description="Disordered" evidence="8">
    <location>
        <begin position="382"/>
        <end position="401"/>
    </location>
</feature>
<dbReference type="PROSITE" id="PS50850">
    <property type="entry name" value="MFS"/>
    <property type="match status" value="1"/>
</dbReference>
<keyword evidence="7 9" id="KW-0472">Membrane</keyword>
<dbReference type="AlphaFoldDB" id="A0A6C0FQZ8"/>
<feature type="transmembrane region" description="Helical" evidence="9">
    <location>
        <begin position="138"/>
        <end position="160"/>
    </location>
</feature>
<accession>A0A6C0FQZ8</accession>
<proteinExistence type="inferred from homology"/>
<evidence type="ECO:0000256" key="7">
    <source>
        <dbReference type="ARBA" id="ARBA00023136"/>
    </source>
</evidence>
<dbReference type="SUPFAM" id="SSF103473">
    <property type="entry name" value="MFS general substrate transporter"/>
    <property type="match status" value="1"/>
</dbReference>
<organism evidence="11 12">
    <name type="scientific">Paenibacillus lycopersici</name>
    <dbReference type="NCBI Taxonomy" id="2704462"/>
    <lineage>
        <taxon>Bacteria</taxon>
        <taxon>Bacillati</taxon>
        <taxon>Bacillota</taxon>
        <taxon>Bacilli</taxon>
        <taxon>Bacillales</taxon>
        <taxon>Paenibacillaceae</taxon>
        <taxon>Paenibacillus</taxon>
    </lineage>
</organism>
<evidence type="ECO:0000256" key="4">
    <source>
        <dbReference type="ARBA" id="ARBA00022475"/>
    </source>
</evidence>
<comment type="similarity">
    <text evidence="2">Belongs to the major facilitator superfamily.</text>
</comment>
<keyword evidence="5 9" id="KW-0812">Transmembrane</keyword>
<evidence type="ECO:0000256" key="5">
    <source>
        <dbReference type="ARBA" id="ARBA00022692"/>
    </source>
</evidence>
<feature type="transmembrane region" description="Helical" evidence="9">
    <location>
        <begin position="105"/>
        <end position="126"/>
    </location>
</feature>
<evidence type="ECO:0000256" key="2">
    <source>
        <dbReference type="ARBA" id="ARBA00008335"/>
    </source>
</evidence>
<keyword evidence="12" id="KW-1185">Reference proteome</keyword>
<dbReference type="PANTHER" id="PTHR43271:SF1">
    <property type="entry name" value="INNER MEMBRANE TRANSPORT PROTEIN YNFM"/>
    <property type="match status" value="1"/>
</dbReference>
<dbReference type="InterPro" id="IPR020846">
    <property type="entry name" value="MFS_dom"/>
</dbReference>
<keyword evidence="6 9" id="KW-1133">Transmembrane helix</keyword>
<keyword evidence="4" id="KW-1003">Cell membrane</keyword>
<feature type="domain" description="Major facilitator superfamily (MFS) profile" evidence="10">
    <location>
        <begin position="14"/>
        <end position="437"/>
    </location>
</feature>
<feature type="compositionally biased region" description="Basic and acidic residues" evidence="8">
    <location>
        <begin position="305"/>
        <end position="315"/>
    </location>
</feature>
<evidence type="ECO:0000256" key="1">
    <source>
        <dbReference type="ARBA" id="ARBA00004651"/>
    </source>
</evidence>
<dbReference type="PANTHER" id="PTHR43271">
    <property type="entry name" value="BLL2771 PROTEIN"/>
    <property type="match status" value="1"/>
</dbReference>
<evidence type="ECO:0000256" key="3">
    <source>
        <dbReference type="ARBA" id="ARBA00022448"/>
    </source>
</evidence>
<dbReference type="GO" id="GO:0022857">
    <property type="term" value="F:transmembrane transporter activity"/>
    <property type="evidence" value="ECO:0007669"/>
    <property type="project" value="InterPro"/>
</dbReference>
<feature type="compositionally biased region" description="Basic residues" evidence="8">
    <location>
        <begin position="287"/>
        <end position="304"/>
    </location>
</feature>
<dbReference type="InterPro" id="IPR011701">
    <property type="entry name" value="MFS"/>
</dbReference>
<gene>
    <name evidence="11" type="ORF">GXP70_00040</name>
</gene>
<comment type="subcellular location">
    <subcellularLocation>
        <location evidence="1">Cell membrane</location>
        <topology evidence="1">Multi-pass membrane protein</topology>
    </subcellularLocation>
</comment>
<evidence type="ECO:0000259" key="10">
    <source>
        <dbReference type="PROSITE" id="PS50850"/>
    </source>
</evidence>